<keyword evidence="6 8" id="KW-0418">Kinase</keyword>
<comment type="pathway">
    <text evidence="8">Amino-acid biosynthesis; L-proline biosynthesis; L-glutamate 5-semialdehyde from L-glutamate: step 1/2.</text>
</comment>
<dbReference type="FunFam" id="2.30.130.10:FF:000007">
    <property type="entry name" value="Glutamate 5-kinase"/>
    <property type="match status" value="1"/>
</dbReference>
<keyword evidence="4 8" id="KW-0808">Transferase</keyword>
<keyword evidence="3 8" id="KW-0641">Proline biosynthesis</keyword>
<reference evidence="11" key="1">
    <citation type="submission" date="2016-10" db="EMBL/GenBank/DDBJ databases">
        <authorList>
            <person name="Varghese N."/>
            <person name="Submissions S."/>
        </authorList>
    </citation>
    <scope>NUCLEOTIDE SEQUENCE [LARGE SCALE GENOMIC DNA]</scope>
    <source>
        <strain evidence="11">DSM 5918</strain>
    </source>
</reference>
<dbReference type="CDD" id="cd04242">
    <property type="entry name" value="AAK_G5K_ProB"/>
    <property type="match status" value="1"/>
</dbReference>
<keyword evidence="5 8" id="KW-0547">Nucleotide-binding</keyword>
<dbReference type="NCBIfam" id="TIGR01027">
    <property type="entry name" value="proB"/>
    <property type="match status" value="1"/>
</dbReference>
<accession>A0A1I3NU44</accession>
<dbReference type="InterPro" id="IPR001048">
    <property type="entry name" value="Asp/Glu/Uridylate_kinase"/>
</dbReference>
<name>A0A1I3NU44_9BACT</name>
<dbReference type="PANTHER" id="PTHR43654">
    <property type="entry name" value="GLUTAMATE 5-KINASE"/>
    <property type="match status" value="1"/>
</dbReference>
<dbReference type="InterPro" id="IPR036974">
    <property type="entry name" value="PUA_sf"/>
</dbReference>
<dbReference type="PRINTS" id="PR00474">
    <property type="entry name" value="GLU5KINASE"/>
</dbReference>
<dbReference type="Proteomes" id="UP000198635">
    <property type="component" value="Unassembled WGS sequence"/>
</dbReference>
<evidence type="ECO:0000256" key="7">
    <source>
        <dbReference type="ARBA" id="ARBA00022840"/>
    </source>
</evidence>
<dbReference type="InterPro" id="IPR015947">
    <property type="entry name" value="PUA-like_sf"/>
</dbReference>
<dbReference type="EMBL" id="FORX01000001">
    <property type="protein sequence ID" value="SFJ12729.1"/>
    <property type="molecule type" value="Genomic_DNA"/>
</dbReference>
<evidence type="ECO:0000256" key="2">
    <source>
        <dbReference type="ARBA" id="ARBA00022605"/>
    </source>
</evidence>
<feature type="domain" description="PUA" evidence="9">
    <location>
        <begin position="290"/>
        <end position="374"/>
    </location>
</feature>
<evidence type="ECO:0000256" key="1">
    <source>
        <dbReference type="ARBA" id="ARBA00022490"/>
    </source>
</evidence>
<feature type="binding site" evidence="8">
    <location>
        <position position="162"/>
    </location>
    <ligand>
        <name>substrate</name>
    </ligand>
</feature>
<keyword evidence="7 8" id="KW-0067">ATP-binding</keyword>
<dbReference type="InterPro" id="IPR036393">
    <property type="entry name" value="AceGlu_kinase-like_sf"/>
</dbReference>
<dbReference type="InterPro" id="IPR002478">
    <property type="entry name" value="PUA"/>
</dbReference>
<evidence type="ECO:0000256" key="4">
    <source>
        <dbReference type="ARBA" id="ARBA00022679"/>
    </source>
</evidence>
<dbReference type="HAMAP" id="MF_00456">
    <property type="entry name" value="ProB"/>
    <property type="match status" value="1"/>
</dbReference>
<dbReference type="GO" id="GO:0005829">
    <property type="term" value="C:cytosol"/>
    <property type="evidence" value="ECO:0007669"/>
    <property type="project" value="TreeGrafter"/>
</dbReference>
<comment type="subcellular location">
    <subcellularLocation>
        <location evidence="8">Cytoplasm</location>
    </subcellularLocation>
</comment>
<dbReference type="PROSITE" id="PS50890">
    <property type="entry name" value="PUA"/>
    <property type="match status" value="1"/>
</dbReference>
<dbReference type="OrthoDB" id="9804434at2"/>
<dbReference type="InterPro" id="IPR001057">
    <property type="entry name" value="Glu/AcGlu_kinase"/>
</dbReference>
<evidence type="ECO:0000256" key="8">
    <source>
        <dbReference type="HAMAP-Rule" id="MF_00456"/>
    </source>
</evidence>
<dbReference type="InterPro" id="IPR011529">
    <property type="entry name" value="Glu_5kinase"/>
</dbReference>
<evidence type="ECO:0000256" key="6">
    <source>
        <dbReference type="ARBA" id="ARBA00022777"/>
    </source>
</evidence>
<dbReference type="InterPro" id="IPR005715">
    <property type="entry name" value="Glu_5kinase/COase_Synthase"/>
</dbReference>
<proteinExistence type="inferred from homology"/>
<dbReference type="CDD" id="cd21157">
    <property type="entry name" value="PUA_G5K"/>
    <property type="match status" value="1"/>
</dbReference>
<dbReference type="GO" id="GO:0005524">
    <property type="term" value="F:ATP binding"/>
    <property type="evidence" value="ECO:0007669"/>
    <property type="project" value="UniProtKB-KW"/>
</dbReference>
<dbReference type="InterPro" id="IPR041739">
    <property type="entry name" value="G5K_ProB"/>
</dbReference>
<dbReference type="Pfam" id="PF01472">
    <property type="entry name" value="PUA"/>
    <property type="match status" value="1"/>
</dbReference>
<dbReference type="PANTHER" id="PTHR43654:SF1">
    <property type="entry name" value="ISOPENTENYL PHOSPHATE KINASE"/>
    <property type="match status" value="1"/>
</dbReference>
<evidence type="ECO:0000259" key="9">
    <source>
        <dbReference type="SMART" id="SM00359"/>
    </source>
</evidence>
<dbReference type="AlphaFoldDB" id="A0A1I3NU44"/>
<evidence type="ECO:0000256" key="3">
    <source>
        <dbReference type="ARBA" id="ARBA00022650"/>
    </source>
</evidence>
<organism evidence="10 11">
    <name type="scientific">Desulfomicrobium apsheronum</name>
    <dbReference type="NCBI Taxonomy" id="52560"/>
    <lineage>
        <taxon>Bacteria</taxon>
        <taxon>Pseudomonadati</taxon>
        <taxon>Thermodesulfobacteriota</taxon>
        <taxon>Desulfovibrionia</taxon>
        <taxon>Desulfovibrionales</taxon>
        <taxon>Desulfomicrobiaceae</taxon>
        <taxon>Desulfomicrobium</taxon>
    </lineage>
</organism>
<feature type="binding site" evidence="8">
    <location>
        <position position="24"/>
    </location>
    <ligand>
        <name>ATP</name>
        <dbReference type="ChEBI" id="CHEBI:30616"/>
    </ligand>
</feature>
<protein>
    <recommendedName>
        <fullName evidence="8">Glutamate 5-kinase</fullName>
        <ecNumber evidence="8">2.7.2.11</ecNumber>
    </recommendedName>
    <alternativeName>
        <fullName evidence="8">Gamma-glutamyl kinase</fullName>
        <shortName evidence="8">GK</shortName>
    </alternativeName>
</protein>
<keyword evidence="2 8" id="KW-0028">Amino-acid biosynthesis</keyword>
<dbReference type="SUPFAM" id="SSF53633">
    <property type="entry name" value="Carbamate kinase-like"/>
    <property type="match status" value="1"/>
</dbReference>
<dbReference type="UniPathway" id="UPA00098">
    <property type="reaction ID" value="UER00359"/>
</dbReference>
<dbReference type="Gene3D" id="3.40.1160.10">
    <property type="entry name" value="Acetylglutamate kinase-like"/>
    <property type="match status" value="1"/>
</dbReference>
<comment type="caution">
    <text evidence="8">Lacks conserved residue(s) required for the propagation of feature annotation.</text>
</comment>
<feature type="binding site" evidence="8">
    <location>
        <position position="63"/>
    </location>
    <ligand>
        <name>substrate</name>
    </ligand>
</feature>
<dbReference type="STRING" id="52560.SAMN04488082_101390"/>
<dbReference type="GO" id="GO:0004349">
    <property type="term" value="F:glutamate 5-kinase activity"/>
    <property type="evidence" value="ECO:0007669"/>
    <property type="project" value="UniProtKB-UniRule"/>
</dbReference>
<dbReference type="Gene3D" id="2.30.130.10">
    <property type="entry name" value="PUA domain"/>
    <property type="match status" value="1"/>
</dbReference>
<feature type="binding site" evidence="8">
    <location>
        <position position="150"/>
    </location>
    <ligand>
        <name>substrate</name>
    </ligand>
</feature>
<dbReference type="FunFam" id="3.40.1160.10:FF:000018">
    <property type="entry name" value="Glutamate 5-kinase"/>
    <property type="match status" value="1"/>
</dbReference>
<dbReference type="PIRSF" id="PIRSF000729">
    <property type="entry name" value="GK"/>
    <property type="match status" value="1"/>
</dbReference>
<dbReference type="SMART" id="SM00359">
    <property type="entry name" value="PUA"/>
    <property type="match status" value="1"/>
</dbReference>
<keyword evidence="1 8" id="KW-0963">Cytoplasm</keyword>
<comment type="similarity">
    <text evidence="8">Belongs to the glutamate 5-kinase family.</text>
</comment>
<dbReference type="Pfam" id="PF00696">
    <property type="entry name" value="AA_kinase"/>
    <property type="match status" value="1"/>
</dbReference>
<dbReference type="SUPFAM" id="SSF88697">
    <property type="entry name" value="PUA domain-like"/>
    <property type="match status" value="1"/>
</dbReference>
<gene>
    <name evidence="8" type="primary">proB</name>
    <name evidence="10" type="ORF">SAMN04488082_101390</name>
</gene>
<dbReference type="RefSeq" id="WP_092372436.1">
    <property type="nucleotide sequence ID" value="NZ_FORX01000001.1"/>
</dbReference>
<comment type="catalytic activity">
    <reaction evidence="8">
        <text>L-glutamate + ATP = L-glutamyl 5-phosphate + ADP</text>
        <dbReference type="Rhea" id="RHEA:14877"/>
        <dbReference type="ChEBI" id="CHEBI:29985"/>
        <dbReference type="ChEBI" id="CHEBI:30616"/>
        <dbReference type="ChEBI" id="CHEBI:58274"/>
        <dbReference type="ChEBI" id="CHEBI:456216"/>
        <dbReference type="EC" id="2.7.2.11"/>
    </reaction>
</comment>
<sequence length="384" mass="41360">MELSTDWREQRRRILEKAKRVIIKIGSAVLTTEKGLDPRVVNRLADQIAGLHDRGLEIVLVTSGAVAAGRCVLGADKAAGCMVHKQAASAVGQSRLMHSYDEAFAHYEKITAQVLLTKDDLRSRERFLNARNTMCRLLDWKVIPIVNENDTVAVQELKFGDNDALSSMVANLVGADVIINLTSADGVFDDNPLENPDARFVPIIENISELNLQSMCRGKTGAGTGGMLSKLMAARRAATIGVPTLIVSGRQKHVLERVFDLEDLGTWIAPTQKMLSGRKFWLAYHLDPAGTIVVDDGAARALTGKGKSLLAAGIAGVEGNFGMGALVRIVGLDGGAVGVGLTNFKAVELRKIQGLSSPEIEKILGPCPHQEVVHRDNMVLDSSL</sequence>
<keyword evidence="11" id="KW-1185">Reference proteome</keyword>
<comment type="function">
    <text evidence="8">Catalyzes the transfer of a phosphate group to glutamate to form L-glutamate 5-phosphate.</text>
</comment>
<dbReference type="GO" id="GO:0055129">
    <property type="term" value="P:L-proline biosynthetic process"/>
    <property type="evidence" value="ECO:0007669"/>
    <property type="project" value="UniProtKB-UniRule"/>
</dbReference>
<dbReference type="GO" id="GO:0003723">
    <property type="term" value="F:RNA binding"/>
    <property type="evidence" value="ECO:0007669"/>
    <property type="project" value="InterPro"/>
</dbReference>
<dbReference type="EC" id="2.7.2.11" evidence="8"/>
<evidence type="ECO:0000313" key="10">
    <source>
        <dbReference type="EMBL" id="SFJ12729.1"/>
    </source>
</evidence>
<feature type="binding site" evidence="8">
    <location>
        <begin position="224"/>
        <end position="230"/>
    </location>
    <ligand>
        <name>ATP</name>
        <dbReference type="ChEBI" id="CHEBI:30616"/>
    </ligand>
</feature>
<evidence type="ECO:0000313" key="11">
    <source>
        <dbReference type="Proteomes" id="UP000198635"/>
    </source>
</evidence>
<evidence type="ECO:0000256" key="5">
    <source>
        <dbReference type="ARBA" id="ARBA00022741"/>
    </source>
</evidence>